<dbReference type="HOGENOM" id="CLU_2279364_0_0_1"/>
<protein>
    <submittedName>
        <fullName evidence="2">Uncharacterized protein</fullName>
    </submittedName>
</protein>
<organism evidence="2 3">
    <name type="scientific">Thanatephorus cucumeris (strain AG1-IA)</name>
    <name type="common">Rice sheath blight fungus</name>
    <name type="synonym">Rhizoctonia solani</name>
    <dbReference type="NCBI Taxonomy" id="983506"/>
    <lineage>
        <taxon>Eukaryota</taxon>
        <taxon>Fungi</taxon>
        <taxon>Dikarya</taxon>
        <taxon>Basidiomycota</taxon>
        <taxon>Agaricomycotina</taxon>
        <taxon>Agaricomycetes</taxon>
        <taxon>Cantharellales</taxon>
        <taxon>Ceratobasidiaceae</taxon>
        <taxon>Rhizoctonia</taxon>
        <taxon>Rhizoctonia solani AG-1</taxon>
    </lineage>
</organism>
<dbReference type="AlphaFoldDB" id="L8WHR7"/>
<dbReference type="OrthoDB" id="2124108at2759"/>
<comment type="caution">
    <text evidence="2">The sequence shown here is derived from an EMBL/GenBank/DDBJ whole genome shotgun (WGS) entry which is preliminary data.</text>
</comment>
<keyword evidence="3" id="KW-1185">Reference proteome</keyword>
<name>L8WHR7_THACA</name>
<gene>
    <name evidence="2" type="ORF">AG1IA_10051</name>
</gene>
<evidence type="ECO:0000313" key="2">
    <source>
        <dbReference type="EMBL" id="ELU35919.1"/>
    </source>
</evidence>
<sequence>MDDAFADLQLTDPEDDQPEMSSREARIARAFDESKKSYSSETVVTPPGWFQVETVQPPGDLSKLDARHLETVPPTIIQTSPNTRVSYPLCRWGPTRPCRAWR</sequence>
<evidence type="ECO:0000313" key="3">
    <source>
        <dbReference type="Proteomes" id="UP000011668"/>
    </source>
</evidence>
<dbReference type="Proteomes" id="UP000011668">
    <property type="component" value="Unassembled WGS sequence"/>
</dbReference>
<feature type="region of interest" description="Disordered" evidence="1">
    <location>
        <begin position="1"/>
        <end position="23"/>
    </location>
</feature>
<reference evidence="2 3" key="1">
    <citation type="journal article" date="2013" name="Nat. Commun.">
        <title>The evolution and pathogenic mechanisms of the rice sheath blight pathogen.</title>
        <authorList>
            <person name="Zheng A."/>
            <person name="Lin R."/>
            <person name="Xu L."/>
            <person name="Qin P."/>
            <person name="Tang C."/>
            <person name="Ai P."/>
            <person name="Zhang D."/>
            <person name="Liu Y."/>
            <person name="Sun Z."/>
            <person name="Feng H."/>
            <person name="Wang Y."/>
            <person name="Chen Y."/>
            <person name="Liang X."/>
            <person name="Fu R."/>
            <person name="Li Q."/>
            <person name="Zhang J."/>
            <person name="Yu X."/>
            <person name="Xie Z."/>
            <person name="Ding L."/>
            <person name="Guan P."/>
            <person name="Tang J."/>
            <person name="Liang Y."/>
            <person name="Wang S."/>
            <person name="Deng Q."/>
            <person name="Li S."/>
            <person name="Zhu J."/>
            <person name="Wang L."/>
            <person name="Liu H."/>
            <person name="Li P."/>
        </authorList>
    </citation>
    <scope>NUCLEOTIDE SEQUENCE [LARGE SCALE GENOMIC DNA]</scope>
    <source>
        <strain evidence="3">AG-1 IA</strain>
    </source>
</reference>
<proteinExistence type="predicted"/>
<evidence type="ECO:0000256" key="1">
    <source>
        <dbReference type="SAM" id="MobiDB-lite"/>
    </source>
</evidence>
<accession>L8WHR7</accession>
<dbReference type="EMBL" id="AFRT01004855">
    <property type="protein sequence ID" value="ELU35919.1"/>
    <property type="molecule type" value="Genomic_DNA"/>
</dbReference>